<evidence type="ECO:0000256" key="5">
    <source>
        <dbReference type="ARBA" id="ARBA00023136"/>
    </source>
</evidence>
<feature type="transmembrane region" description="Helical" evidence="7">
    <location>
        <begin position="254"/>
        <end position="271"/>
    </location>
</feature>
<protein>
    <recommendedName>
        <fullName evidence="8">Membrane transport protein MMPL domain-containing protein</fullName>
    </recommendedName>
</protein>
<dbReference type="InterPro" id="IPR004869">
    <property type="entry name" value="MMPL_dom"/>
</dbReference>
<dbReference type="Gene3D" id="1.20.1640.10">
    <property type="entry name" value="Multidrug efflux transporter AcrB transmembrane domain"/>
    <property type="match status" value="2"/>
</dbReference>
<name>A0A2T4UK15_9ACTN</name>
<evidence type="ECO:0000256" key="6">
    <source>
        <dbReference type="SAM" id="MobiDB-lite"/>
    </source>
</evidence>
<dbReference type="SUPFAM" id="SSF82866">
    <property type="entry name" value="Multidrug efflux transporter AcrB transmembrane domain"/>
    <property type="match status" value="2"/>
</dbReference>
<evidence type="ECO:0000313" key="9">
    <source>
        <dbReference type="EMBL" id="PTL59579.1"/>
    </source>
</evidence>
<dbReference type="GO" id="GO:0005886">
    <property type="term" value="C:plasma membrane"/>
    <property type="evidence" value="ECO:0007669"/>
    <property type="project" value="UniProtKB-SubCell"/>
</dbReference>
<keyword evidence="5 7" id="KW-0472">Membrane</keyword>
<keyword evidence="10" id="KW-1185">Reference proteome</keyword>
<dbReference type="EMBL" id="PYYB01000001">
    <property type="protein sequence ID" value="PTL59579.1"/>
    <property type="molecule type" value="Genomic_DNA"/>
</dbReference>
<keyword evidence="2" id="KW-1003">Cell membrane</keyword>
<feature type="transmembrane region" description="Helical" evidence="7">
    <location>
        <begin position="218"/>
        <end position="242"/>
    </location>
</feature>
<gene>
    <name evidence="9" type="ORF">C7Y72_07920</name>
</gene>
<comment type="subcellular location">
    <subcellularLocation>
        <location evidence="1">Cell membrane</location>
        <topology evidence="1">Multi-pass membrane protein</topology>
    </subcellularLocation>
</comment>
<dbReference type="Pfam" id="PF03176">
    <property type="entry name" value="MMPL"/>
    <property type="match status" value="2"/>
</dbReference>
<feature type="domain" description="Membrane transport protein MMPL" evidence="8">
    <location>
        <begin position="858"/>
        <end position="1097"/>
    </location>
</feature>
<evidence type="ECO:0000259" key="8">
    <source>
        <dbReference type="Pfam" id="PF03176"/>
    </source>
</evidence>
<feature type="transmembrane region" description="Helical" evidence="7">
    <location>
        <begin position="379"/>
        <end position="399"/>
    </location>
</feature>
<dbReference type="AlphaFoldDB" id="A0A2T4UK15"/>
<feature type="transmembrane region" description="Helical" evidence="7">
    <location>
        <begin position="319"/>
        <end position="348"/>
    </location>
</feature>
<evidence type="ECO:0000256" key="4">
    <source>
        <dbReference type="ARBA" id="ARBA00022989"/>
    </source>
</evidence>
<evidence type="ECO:0000256" key="1">
    <source>
        <dbReference type="ARBA" id="ARBA00004651"/>
    </source>
</evidence>
<evidence type="ECO:0000256" key="7">
    <source>
        <dbReference type="SAM" id="Phobius"/>
    </source>
</evidence>
<comment type="caution">
    <text evidence="9">The sequence shown here is derived from an EMBL/GenBank/DDBJ whole genome shotgun (WGS) entry which is preliminary data.</text>
</comment>
<feature type="transmembrane region" description="Helical" evidence="7">
    <location>
        <begin position="926"/>
        <end position="945"/>
    </location>
</feature>
<feature type="transmembrane region" description="Helical" evidence="7">
    <location>
        <begin position="988"/>
        <end position="1013"/>
    </location>
</feature>
<organism evidence="9 10">
    <name type="scientific">Paraconexibacter algicola</name>
    <dbReference type="NCBI Taxonomy" id="2133960"/>
    <lineage>
        <taxon>Bacteria</taxon>
        <taxon>Bacillati</taxon>
        <taxon>Actinomycetota</taxon>
        <taxon>Thermoleophilia</taxon>
        <taxon>Solirubrobacterales</taxon>
        <taxon>Paraconexibacteraceae</taxon>
        <taxon>Paraconexibacter</taxon>
    </lineage>
</organism>
<feature type="transmembrane region" description="Helical" evidence="7">
    <location>
        <begin position="292"/>
        <end position="313"/>
    </location>
</feature>
<accession>A0A2T4UK15</accession>
<feature type="compositionally biased region" description="Basic and acidic residues" evidence="6">
    <location>
        <begin position="495"/>
        <end position="506"/>
    </location>
</feature>
<dbReference type="PANTHER" id="PTHR33406:SF13">
    <property type="entry name" value="MEMBRANE PROTEIN YDFJ"/>
    <property type="match status" value="1"/>
</dbReference>
<evidence type="ECO:0000313" key="10">
    <source>
        <dbReference type="Proteomes" id="UP000240739"/>
    </source>
</evidence>
<reference evidence="9 10" key="1">
    <citation type="submission" date="2018-03" db="EMBL/GenBank/DDBJ databases">
        <title>Aquarubrobacter algicola gen. nov., sp. nov., a novel actinobacterium isolated from shallow eutrophic lake during the end of cyanobacterial harmful algal blooms.</title>
        <authorList>
            <person name="Chun S.J."/>
        </authorList>
    </citation>
    <scope>NUCLEOTIDE SEQUENCE [LARGE SCALE GENOMIC DNA]</scope>
    <source>
        <strain evidence="9 10">Seoho-28</strain>
    </source>
</reference>
<feature type="domain" description="Membrane transport protein MMPL" evidence="8">
    <location>
        <begin position="136"/>
        <end position="379"/>
    </location>
</feature>
<feature type="transmembrane region" description="Helical" evidence="7">
    <location>
        <begin position="1065"/>
        <end position="1087"/>
    </location>
</feature>
<sequence length="1121" mass="117127">MSEKNHQLVRSRHGRRHYPDRLMRLAGFALRRPKATLGVWVLVTLALSLNALSFEDRLSPSTVDVPGSSSARAQAVAERTFGIEASIPIVLEGPQQQVDRQGAALAQVLRRDTGLRVLSPWDEDAQGIPELRPTRGAALILVLAKAQSTFAGETGQAIRETVDTSVDKPVRASVTGFSLVGGDLKDESLKAASDAALLAVPVLLLVLLLVFRSPIAAAIPALFGLAAVTSGFGLVALVATFTPITDVASSLTEMMGLALGVDYSLLLVSRFREELRRGNSPREAAAAAADTAGRTVVFAGVTLIAAMVVAMALSPGDFLLSAAASVALVAFLSVAGSFLAAPALLLLVGHRIDRWRIGSEPRDGGGWARFADAVQRRPLLTAGPALAGLLLLSVPALGLTTGPPDVRTLPSDSRARMDTVRTAEVLGAGWTAPFEVYVSDDTGPITSPERLRAMATWQRQIAKLPGVRTVIGPGAIVEQEPRLLTADRRAARATADLRRSGRDARKLSRGLGRAQRGVGDLRGGLRDARTAADRIAAGAGTGSGGAETLGAALRRARDGARELRTGLAQARAGSSRLTAALVDARKGTAALADGLDRARPGARKLRDGAAALRDGLQQGRGQLQQLTTASREAQGDVDALLRSLSTMTIGRTDPRYRQALERAGRLSAFFSGKDPRDGRQIDPAYPGLPSSLTAADDQIGRAIDGADALTGGARQLLDGLTKLRGGALRLGDGVGRIAGGAEDLEKGLRRIESSTAQLPSGLDALAGATDRLAGGIQRLQRGSDQLADALGQGAARSATLQNGLGTARDRTRRAAARGDEGKEIARLRDRSPRLLDSGYFVLAALDGSSRGARTQAGFAVSLDGGGQAARITIVPDSGPNAARTRALNDRLQGEADRLAAATAARVDVGGVAAQLTDYQRALGSTLPLLVVALSIITFLVLIPILRAIVLPALSVVLNLLTVGASFGVVALLFQGTDPPLGGPGYADILSLIAMFVVVFGLSLDYQVFILARIREAWQESGDLHHAVTHAIDRTGRVVTGAAAIMAGVFISFALTDLTVVKQTGIGLATAVLIDATIVRMVLLPAALRLTGRTTFWMPGWLDRALPTLDVEGTNRPSRAAG</sequence>
<evidence type="ECO:0000256" key="3">
    <source>
        <dbReference type="ARBA" id="ARBA00022692"/>
    </source>
</evidence>
<feature type="transmembrane region" description="Helical" evidence="7">
    <location>
        <begin position="195"/>
        <end position="211"/>
    </location>
</feature>
<evidence type="ECO:0000256" key="2">
    <source>
        <dbReference type="ARBA" id="ARBA00022475"/>
    </source>
</evidence>
<keyword evidence="4 7" id="KW-1133">Transmembrane helix</keyword>
<dbReference type="Proteomes" id="UP000240739">
    <property type="component" value="Unassembled WGS sequence"/>
</dbReference>
<feature type="transmembrane region" description="Helical" evidence="7">
    <location>
        <begin position="1034"/>
        <end position="1053"/>
    </location>
</feature>
<keyword evidence="3 7" id="KW-0812">Transmembrane</keyword>
<proteinExistence type="predicted"/>
<dbReference type="InterPro" id="IPR050545">
    <property type="entry name" value="Mycobact_MmpL"/>
</dbReference>
<feature type="transmembrane region" description="Helical" evidence="7">
    <location>
        <begin position="952"/>
        <end position="973"/>
    </location>
</feature>
<dbReference type="PANTHER" id="PTHR33406">
    <property type="entry name" value="MEMBRANE PROTEIN MJ1562-RELATED"/>
    <property type="match status" value="1"/>
</dbReference>
<feature type="region of interest" description="Disordered" evidence="6">
    <location>
        <begin position="495"/>
        <end position="522"/>
    </location>
</feature>